<dbReference type="HOGENOM" id="CLU_1850910_0_0_5"/>
<sequence>MKSAKPDRRSSEYECRVSDGHANEGCVLHASEVRRHDHAWTLYHRDTRLRRPLTAAGRRRWFAHSLATAWIWARQQATDATKTEDQHRAERLTGLKLELLRIDARPFGMSIAKDRTALLEEIDLLTAQSSASATRMAA</sequence>
<evidence type="ECO:0000313" key="1">
    <source>
        <dbReference type="EMBL" id="ACM27127.1"/>
    </source>
</evidence>
<dbReference type="eggNOG" id="ENOG5031CFH">
    <property type="taxonomic scope" value="Bacteria"/>
</dbReference>
<dbReference type="AlphaFoldDB" id="B9JHD0"/>
<proteinExistence type="predicted"/>
<evidence type="ECO:0000313" key="2">
    <source>
        <dbReference type="Proteomes" id="UP000001600"/>
    </source>
</evidence>
<name>B9JHD0_RHIR8</name>
<reference evidence="1 2" key="1">
    <citation type="journal article" date="2009" name="J. Bacteriol.">
        <title>Genome sequences of three Agrobacterium biovars help elucidate the evolution of multichromosome genomes in bacteria.</title>
        <authorList>
            <person name="Slater S.C."/>
            <person name="Goldman B.S."/>
            <person name="Goodner B."/>
            <person name="Setubal J.C."/>
            <person name="Farrand S.K."/>
            <person name="Nester E.W."/>
            <person name="Burr T.J."/>
            <person name="Banta L."/>
            <person name="Dickerman A.W."/>
            <person name="Paulsen I."/>
            <person name="Otten L."/>
            <person name="Suen G."/>
            <person name="Welch R."/>
            <person name="Almeida N.F."/>
            <person name="Arnold F."/>
            <person name="Burton O.T."/>
            <person name="Du Z."/>
            <person name="Ewing A."/>
            <person name="Godsy E."/>
            <person name="Heisel S."/>
            <person name="Houmiel K.L."/>
            <person name="Jhaveri J."/>
            <person name="Lu J."/>
            <person name="Miller N.M."/>
            <person name="Norton S."/>
            <person name="Chen Q."/>
            <person name="Phoolcharoen W."/>
            <person name="Ohlin V."/>
            <person name="Ondrusek D."/>
            <person name="Pride N."/>
            <person name="Stricklin S.L."/>
            <person name="Sun J."/>
            <person name="Wheeler C."/>
            <person name="Wilson L."/>
            <person name="Zhu H."/>
            <person name="Wood D.W."/>
        </authorList>
    </citation>
    <scope>NUCLEOTIDE SEQUENCE [LARGE SCALE GENOMIC DNA]</scope>
    <source>
        <strain evidence="2">K84 / ATCC BAA-868</strain>
    </source>
</reference>
<gene>
    <name evidence="1" type="ordered locus">Arad_3096</name>
</gene>
<dbReference type="EMBL" id="CP000628">
    <property type="protein sequence ID" value="ACM27127.1"/>
    <property type="molecule type" value="Genomic_DNA"/>
</dbReference>
<dbReference type="KEGG" id="ara:Arad_3096"/>
<accession>B9JHD0</accession>
<protein>
    <submittedName>
        <fullName evidence="1">Uncharacterized protein</fullName>
    </submittedName>
</protein>
<dbReference type="STRING" id="311403.Arad_3096"/>
<dbReference type="Proteomes" id="UP000001600">
    <property type="component" value="Chromosome 1"/>
</dbReference>
<organism evidence="1 2">
    <name type="scientific">Rhizobium rhizogenes (strain K84 / ATCC BAA-868)</name>
    <name type="common">Agrobacterium radiobacter</name>
    <dbReference type="NCBI Taxonomy" id="311403"/>
    <lineage>
        <taxon>Bacteria</taxon>
        <taxon>Pseudomonadati</taxon>
        <taxon>Pseudomonadota</taxon>
        <taxon>Alphaproteobacteria</taxon>
        <taxon>Hyphomicrobiales</taxon>
        <taxon>Rhizobiaceae</taxon>
        <taxon>Rhizobium/Agrobacterium group</taxon>
        <taxon>Rhizobium</taxon>
    </lineage>
</organism>